<dbReference type="AlphaFoldDB" id="A0ABD2PR20"/>
<accession>A0ABD2PR20</accession>
<reference evidence="2 3" key="1">
    <citation type="submission" date="2024-11" db="EMBL/GenBank/DDBJ databases">
        <title>Adaptive evolution of stress response genes in parasites aligns with host niche diversity.</title>
        <authorList>
            <person name="Hahn C."/>
            <person name="Resl P."/>
        </authorList>
    </citation>
    <scope>NUCLEOTIDE SEQUENCE [LARGE SCALE GENOMIC DNA]</scope>
    <source>
        <strain evidence="2">EGGRZ-B1_66</strain>
        <tissue evidence="2">Body</tissue>
    </source>
</reference>
<proteinExistence type="predicted"/>
<keyword evidence="1" id="KW-0812">Transmembrane</keyword>
<evidence type="ECO:0000256" key="1">
    <source>
        <dbReference type="SAM" id="Phobius"/>
    </source>
</evidence>
<keyword evidence="1" id="KW-0472">Membrane</keyword>
<keyword evidence="3" id="KW-1185">Reference proteome</keyword>
<evidence type="ECO:0000313" key="2">
    <source>
        <dbReference type="EMBL" id="KAL3309784.1"/>
    </source>
</evidence>
<name>A0ABD2PR20_9PLAT</name>
<feature type="transmembrane region" description="Helical" evidence="1">
    <location>
        <begin position="195"/>
        <end position="218"/>
    </location>
</feature>
<comment type="caution">
    <text evidence="2">The sequence shown here is derived from an EMBL/GenBank/DDBJ whole genome shotgun (WGS) entry which is preliminary data.</text>
</comment>
<keyword evidence="1" id="KW-1133">Transmembrane helix</keyword>
<feature type="transmembrane region" description="Helical" evidence="1">
    <location>
        <begin position="250"/>
        <end position="269"/>
    </location>
</feature>
<evidence type="ECO:0000313" key="3">
    <source>
        <dbReference type="Proteomes" id="UP001626550"/>
    </source>
</evidence>
<sequence>SPGKTPFHIFGKRESFSRRASAAFFGRKNCTRKFTAGECPVLMVTTEDNQLKVSFRVEPILSRCVQFDNSPHSSYSYASDLNSAHDPDEDMSRQQLISILSQQAQRNSSQDPIQENIGFFDLDDHTRFLHLKAPSRGRYYCQQLLCCLAFRKICCGIRGDRNLPHHFSETGVNGGLNITKEIAQHRKQQAAKANWWKHTIFALIYLAVATVFFTGWLICGKFSFSSNSTQSSTVHLKKENVTNYYESAFLVYWSTAPIVLLYPAYLILLKLRGLPLIPKTGYQ</sequence>
<dbReference type="EMBL" id="JBJKFK010003545">
    <property type="protein sequence ID" value="KAL3309784.1"/>
    <property type="molecule type" value="Genomic_DNA"/>
</dbReference>
<protein>
    <submittedName>
        <fullName evidence="2">Uncharacterized protein</fullName>
    </submittedName>
</protein>
<feature type="non-terminal residue" evidence="2">
    <location>
        <position position="1"/>
    </location>
</feature>
<organism evidence="2 3">
    <name type="scientific">Cichlidogyrus casuarinus</name>
    <dbReference type="NCBI Taxonomy" id="1844966"/>
    <lineage>
        <taxon>Eukaryota</taxon>
        <taxon>Metazoa</taxon>
        <taxon>Spiralia</taxon>
        <taxon>Lophotrochozoa</taxon>
        <taxon>Platyhelminthes</taxon>
        <taxon>Monogenea</taxon>
        <taxon>Monopisthocotylea</taxon>
        <taxon>Dactylogyridea</taxon>
        <taxon>Ancyrocephalidae</taxon>
        <taxon>Cichlidogyrus</taxon>
    </lineage>
</organism>
<gene>
    <name evidence="2" type="ORF">Ciccas_011666</name>
</gene>
<dbReference type="Proteomes" id="UP001626550">
    <property type="component" value="Unassembled WGS sequence"/>
</dbReference>